<dbReference type="RefSeq" id="WP_147670524.1">
    <property type="nucleotide sequence ID" value="NZ_VDUW01000015.1"/>
</dbReference>
<keyword evidence="1" id="KW-0175">Coiled coil</keyword>
<protein>
    <recommendedName>
        <fullName evidence="4">Spore coat protein YutH</fullName>
    </recommendedName>
</protein>
<comment type="caution">
    <text evidence="2">The sequence shown here is derived from an EMBL/GenBank/DDBJ whole genome shotgun (WGS) entry which is preliminary data.</text>
</comment>
<keyword evidence="3" id="KW-1185">Reference proteome</keyword>
<dbReference type="Proteomes" id="UP000321574">
    <property type="component" value="Unassembled WGS sequence"/>
</dbReference>
<dbReference type="OrthoDB" id="2986702at2"/>
<evidence type="ECO:0008006" key="4">
    <source>
        <dbReference type="Google" id="ProtNLM"/>
    </source>
</evidence>
<accession>A0A5C8NHJ2</accession>
<dbReference type="PANTHER" id="PTHR39179:SF2">
    <property type="entry name" value="ENDOSPORE COAT-ASSOCIATED PROTEIN YUTH"/>
    <property type="match status" value="1"/>
</dbReference>
<evidence type="ECO:0000313" key="2">
    <source>
        <dbReference type="EMBL" id="TXL58140.1"/>
    </source>
</evidence>
<gene>
    <name evidence="2" type="ORF">FHP05_14345</name>
</gene>
<dbReference type="SUPFAM" id="SSF56112">
    <property type="entry name" value="Protein kinase-like (PK-like)"/>
    <property type="match status" value="1"/>
</dbReference>
<feature type="coiled-coil region" evidence="1">
    <location>
        <begin position="275"/>
        <end position="305"/>
    </location>
</feature>
<proteinExistence type="predicted"/>
<dbReference type="AlphaFoldDB" id="A0A5C8NHJ2"/>
<name>A0A5C8NHJ2_9BACI</name>
<sequence>MEILLHAEYGINVHHVVEIDGKQGYDDGEHIYFIIPVQDKKVKDEQITLSVFLYNQGYYHCTCPILNKSGHLFTEYQQTPYMVIKINQFQRENTVGSGQVLAQFHQIGAQYSFEPQVISSYGKWGNHWIDKLTAFERKLLNDAQEHPNPYNQLIMDCLPYFIGISENAIQYFQESLYEKRYDFVDQGSITFHRYHDNLKQQVVWLSDLMYDHPVRDIAEYIRVKLLEAPNLDSILLFLQDYESVRPLSVFSWRLLYARLLYPIHFYDFFAKKLGVTNSNERHKQLENLLESQEKYERRLKQLFHMKTEDYNIPMVHWL</sequence>
<reference evidence="2 3" key="1">
    <citation type="submission" date="2019-06" db="EMBL/GenBank/DDBJ databases">
        <title>Cerasibacillus sp. nov., isolated from maize field.</title>
        <authorList>
            <person name="Lin S.-Y."/>
            <person name="Tsai C.-F."/>
            <person name="Young C.-C."/>
        </authorList>
    </citation>
    <scope>NUCLEOTIDE SEQUENCE [LARGE SCALE GENOMIC DNA]</scope>
    <source>
        <strain evidence="2 3">CC-CFT480</strain>
    </source>
</reference>
<dbReference type="InterPro" id="IPR011009">
    <property type="entry name" value="Kinase-like_dom_sf"/>
</dbReference>
<dbReference type="GO" id="GO:0042601">
    <property type="term" value="C:endospore-forming forespore"/>
    <property type="evidence" value="ECO:0007669"/>
    <property type="project" value="TreeGrafter"/>
</dbReference>
<evidence type="ECO:0000256" key="1">
    <source>
        <dbReference type="SAM" id="Coils"/>
    </source>
</evidence>
<dbReference type="PANTHER" id="PTHR39179">
    <property type="entry name" value="SPORE COAT PROTEIN I"/>
    <property type="match status" value="1"/>
</dbReference>
<dbReference type="EMBL" id="VDUW01000015">
    <property type="protein sequence ID" value="TXL58140.1"/>
    <property type="molecule type" value="Genomic_DNA"/>
</dbReference>
<dbReference type="InterPro" id="IPR047175">
    <property type="entry name" value="CotS-like"/>
</dbReference>
<evidence type="ECO:0000313" key="3">
    <source>
        <dbReference type="Proteomes" id="UP000321574"/>
    </source>
</evidence>
<organism evidence="2 3">
    <name type="scientific">Cerasibacillus terrae</name>
    <dbReference type="NCBI Taxonomy" id="2498845"/>
    <lineage>
        <taxon>Bacteria</taxon>
        <taxon>Bacillati</taxon>
        <taxon>Bacillota</taxon>
        <taxon>Bacilli</taxon>
        <taxon>Bacillales</taxon>
        <taxon>Bacillaceae</taxon>
        <taxon>Cerasibacillus</taxon>
    </lineage>
</organism>
<dbReference type="Gene3D" id="3.90.1200.10">
    <property type="match status" value="1"/>
</dbReference>